<evidence type="ECO:0000313" key="2">
    <source>
        <dbReference type="EMBL" id="MBK6266138.1"/>
    </source>
</evidence>
<reference evidence="2" key="1">
    <citation type="submission" date="2021-01" db="EMBL/GenBank/DDBJ databases">
        <title>Marivirga aurantiaca sp. nov., isolated from intertidal surface sediments.</title>
        <authorList>
            <person name="Zhang M."/>
        </authorList>
    </citation>
    <scope>NUCLEOTIDE SEQUENCE</scope>
    <source>
        <strain evidence="2">S37H4</strain>
    </source>
</reference>
<protein>
    <submittedName>
        <fullName evidence="2">Uncharacterized protein</fullName>
    </submittedName>
</protein>
<feature type="transmembrane region" description="Helical" evidence="1">
    <location>
        <begin position="7"/>
        <end position="27"/>
    </location>
</feature>
<dbReference type="Proteomes" id="UP000611723">
    <property type="component" value="Unassembled WGS sequence"/>
</dbReference>
<dbReference type="RefSeq" id="WP_201431818.1">
    <property type="nucleotide sequence ID" value="NZ_JAEQBW010000006.1"/>
</dbReference>
<comment type="caution">
    <text evidence="2">The sequence shown here is derived from an EMBL/GenBank/DDBJ whole genome shotgun (WGS) entry which is preliminary data.</text>
</comment>
<keyword evidence="3" id="KW-1185">Reference proteome</keyword>
<dbReference type="AlphaFoldDB" id="A0A934WZL5"/>
<gene>
    <name evidence="2" type="ORF">JKA74_13925</name>
</gene>
<keyword evidence="1" id="KW-0812">Transmembrane</keyword>
<accession>A0A934WZL5</accession>
<sequence>MKNFWNILLISTGILAIGIYFTSDYLATNGIEEIQFDESTDEIALELCNEDRILQYYTVSTGYNGGKKAIKKKLLPIIEKDKLSFGTKNGNITIRFVVNCNGEIGLFRVKSIDENLQETDFAQSGIASLISLVSQLDEWKVKPMKEKKFDSYYFINFKVRNGHVTDIF</sequence>
<keyword evidence="1" id="KW-0472">Membrane</keyword>
<organism evidence="2 3">
    <name type="scientific">Marivirga aurantiaca</name>
    <dbReference type="NCBI Taxonomy" id="2802615"/>
    <lineage>
        <taxon>Bacteria</taxon>
        <taxon>Pseudomonadati</taxon>
        <taxon>Bacteroidota</taxon>
        <taxon>Cytophagia</taxon>
        <taxon>Cytophagales</taxon>
        <taxon>Marivirgaceae</taxon>
        <taxon>Marivirga</taxon>
    </lineage>
</organism>
<name>A0A934WZL5_9BACT</name>
<dbReference type="EMBL" id="JAEQBW010000006">
    <property type="protein sequence ID" value="MBK6266138.1"/>
    <property type="molecule type" value="Genomic_DNA"/>
</dbReference>
<evidence type="ECO:0000313" key="3">
    <source>
        <dbReference type="Proteomes" id="UP000611723"/>
    </source>
</evidence>
<evidence type="ECO:0000256" key="1">
    <source>
        <dbReference type="SAM" id="Phobius"/>
    </source>
</evidence>
<proteinExistence type="predicted"/>
<keyword evidence="1" id="KW-1133">Transmembrane helix</keyword>